<feature type="region of interest" description="Disordered" evidence="1">
    <location>
        <begin position="351"/>
        <end position="385"/>
    </location>
</feature>
<dbReference type="InterPro" id="IPR000801">
    <property type="entry name" value="Esterase-like"/>
</dbReference>
<dbReference type="InterPro" id="IPR050583">
    <property type="entry name" value="Mycobacterial_A85_antigen"/>
</dbReference>
<sequence length="429" mass="48302">MGPGAGRRLLRSGRRQRADGQGASRMNRRGLLALMAALPFAGAARAEGALAGGRLVLHEAVASAHVKARNVSVWLPPGYEASDAAWPVLYMHDGQNLFDPATANFGEWGVDEHLTRLIESGQVRTPIVVGIWNTDLRLREYVPADLIAALPADMRDEVQAIYGGPSLSDGYLRFLIEELKPFIDGAYRTLSGPLDTMIAGSSMGGLISMYAVMKQPQVFSAAACLSTHWPLKVEGLEPGATLDAWRERLVAAWTGVIERGLPAPGDHRFYFDRGDETLDQFYAVFQTQVDQSFRRRGYGPGDFRSLVFPGAQHNEASWNQRLDVPLTFLLSPAPRATREDHNASLPYLLPRRRRRPGPRFRRKRPIGRRPRRARRPARLVQRGQDRRRRILRSLCRRPVSRRRPDRRGVQGLVFHCRRRPDRDHVRPDP</sequence>
<feature type="compositionally biased region" description="Basic residues" evidence="1">
    <location>
        <begin position="351"/>
        <end position="377"/>
    </location>
</feature>
<dbReference type="PANTHER" id="PTHR48098:SF6">
    <property type="entry name" value="FERRI-BACILLIBACTIN ESTERASE BESA"/>
    <property type="match status" value="1"/>
</dbReference>
<proteinExistence type="predicted"/>
<dbReference type="KEGG" id="bvc:CEP68_12285"/>
<dbReference type="EMBL" id="CP022048">
    <property type="protein sequence ID" value="ASE40221.1"/>
    <property type="molecule type" value="Genomic_DNA"/>
</dbReference>
<dbReference type="Pfam" id="PF00756">
    <property type="entry name" value="Esterase"/>
    <property type="match status" value="1"/>
</dbReference>
<name>A0A1Z3UAF6_BREVE</name>
<dbReference type="Proteomes" id="UP000197050">
    <property type="component" value="Chromosome"/>
</dbReference>
<evidence type="ECO:0000313" key="2">
    <source>
        <dbReference type="EMBL" id="ASE40221.1"/>
    </source>
</evidence>
<dbReference type="AlphaFoldDB" id="A0A1Z3UAF6"/>
<reference evidence="3" key="1">
    <citation type="submission" date="2017-06" db="EMBL/GenBank/DDBJ databases">
        <title>FDA dAtabase for Regulatory Grade micrObial Sequences (FDA-ARGOS): Supporting development and validation of Infectious Disease Dx tests.</title>
        <authorList>
            <person name="Minogue T."/>
            <person name="Wolcott M."/>
            <person name="Wasieloski L."/>
            <person name="Aguilar W."/>
            <person name="Moore D."/>
            <person name="Tallon L."/>
            <person name="Sadzewicz L."/>
            <person name="Sengamalay N."/>
            <person name="Ott S."/>
            <person name="Godinez A."/>
            <person name="Nagaraj S."/>
            <person name="Nadendla S."/>
            <person name="Geyer C."/>
            <person name="Sichtig H."/>
        </authorList>
    </citation>
    <scope>NUCLEOTIDE SEQUENCE [LARGE SCALE GENOMIC DNA]</scope>
    <source>
        <strain evidence="3">FDAARGOS_289</strain>
    </source>
</reference>
<organism evidence="2 3">
    <name type="scientific">Brevundimonas vesicularis</name>
    <name type="common">Pseudomonas vesicularis</name>
    <dbReference type="NCBI Taxonomy" id="41276"/>
    <lineage>
        <taxon>Bacteria</taxon>
        <taxon>Pseudomonadati</taxon>
        <taxon>Pseudomonadota</taxon>
        <taxon>Alphaproteobacteria</taxon>
        <taxon>Caulobacterales</taxon>
        <taxon>Caulobacteraceae</taxon>
        <taxon>Brevundimonas</taxon>
    </lineage>
</organism>
<gene>
    <name evidence="2" type="ORF">CEP68_12285</name>
</gene>
<evidence type="ECO:0000256" key="1">
    <source>
        <dbReference type="SAM" id="MobiDB-lite"/>
    </source>
</evidence>
<dbReference type="PANTHER" id="PTHR48098">
    <property type="entry name" value="ENTEROCHELIN ESTERASE-RELATED"/>
    <property type="match status" value="1"/>
</dbReference>
<evidence type="ECO:0008006" key="4">
    <source>
        <dbReference type="Google" id="ProtNLM"/>
    </source>
</evidence>
<accession>A0A1Z3UAF6</accession>
<feature type="region of interest" description="Disordered" evidence="1">
    <location>
        <begin position="1"/>
        <end position="23"/>
    </location>
</feature>
<dbReference type="Gene3D" id="3.40.50.1820">
    <property type="entry name" value="alpha/beta hydrolase"/>
    <property type="match status" value="1"/>
</dbReference>
<evidence type="ECO:0000313" key="3">
    <source>
        <dbReference type="Proteomes" id="UP000197050"/>
    </source>
</evidence>
<dbReference type="SUPFAM" id="SSF53474">
    <property type="entry name" value="alpha/beta-Hydrolases"/>
    <property type="match status" value="1"/>
</dbReference>
<protein>
    <recommendedName>
        <fullName evidence="4">Esterase</fullName>
    </recommendedName>
</protein>
<dbReference type="InterPro" id="IPR029058">
    <property type="entry name" value="AB_hydrolase_fold"/>
</dbReference>